<dbReference type="Proteomes" id="UP001230207">
    <property type="component" value="Unassembled WGS sequence"/>
</dbReference>
<dbReference type="EMBL" id="JAUSVF010000006">
    <property type="protein sequence ID" value="MDQ0323969.1"/>
    <property type="molecule type" value="Genomic_DNA"/>
</dbReference>
<comment type="caution">
    <text evidence="1">The sequence shown here is derived from an EMBL/GenBank/DDBJ whole genome shotgun (WGS) entry which is preliminary data.</text>
</comment>
<name>A0ABU0C0C5_9HYPH</name>
<accession>A0ABU0C0C5</accession>
<reference evidence="1 2" key="1">
    <citation type="submission" date="2023-07" db="EMBL/GenBank/DDBJ databases">
        <title>Genomic Encyclopedia of Type Strains, Phase IV (KMG-IV): sequencing the most valuable type-strain genomes for metagenomic binning, comparative biology and taxonomic classification.</title>
        <authorList>
            <person name="Goeker M."/>
        </authorList>
    </citation>
    <scope>NUCLEOTIDE SEQUENCE [LARGE SCALE GENOMIC DNA]</scope>
    <source>
        <strain evidence="1 2">DSM 1112</strain>
    </source>
</reference>
<evidence type="ECO:0000313" key="2">
    <source>
        <dbReference type="Proteomes" id="UP001230207"/>
    </source>
</evidence>
<keyword evidence="2" id="KW-1185">Reference proteome</keyword>
<protein>
    <submittedName>
        <fullName evidence="1">Uncharacterized protein</fullName>
    </submittedName>
</protein>
<organism evidence="1 2">
    <name type="scientific">Pararhizobium capsulatum DSM 1112</name>
    <dbReference type="NCBI Taxonomy" id="1121113"/>
    <lineage>
        <taxon>Bacteria</taxon>
        <taxon>Pseudomonadati</taxon>
        <taxon>Pseudomonadota</taxon>
        <taxon>Alphaproteobacteria</taxon>
        <taxon>Hyphomicrobiales</taxon>
        <taxon>Rhizobiaceae</taxon>
        <taxon>Rhizobium/Agrobacterium group</taxon>
        <taxon>Pararhizobium</taxon>
    </lineage>
</organism>
<evidence type="ECO:0000313" key="1">
    <source>
        <dbReference type="EMBL" id="MDQ0323969.1"/>
    </source>
</evidence>
<proteinExistence type="predicted"/>
<gene>
    <name evidence="1" type="ORF">QO002_006176</name>
</gene>
<sequence>MTRKAFPWRKLTPAQIDMMEKLATGGGSLPYDKLEYRDLVAFEELRKLDFADIRPKGRTKLEAVMTEKGKALQANNYQTERIIVRITAAQIELLRSLNDTENEDSVGAAIHDLPGSMYDGCRRMMLRGWVEWHEGWDKRFWARLSPAGREVLEAVDALDDTIVQMADALKRGKLH</sequence>
<dbReference type="RefSeq" id="WP_307237156.1">
    <property type="nucleotide sequence ID" value="NZ_JAUSVF010000006.1"/>
</dbReference>